<keyword evidence="3" id="KW-1185">Reference proteome</keyword>
<evidence type="ECO:0000259" key="1">
    <source>
        <dbReference type="Pfam" id="PF02036"/>
    </source>
</evidence>
<dbReference type="InterPro" id="IPR036527">
    <property type="entry name" value="SCP2_sterol-bd_dom_sf"/>
</dbReference>
<comment type="caution">
    <text evidence="2">The sequence shown here is derived from an EMBL/GenBank/DDBJ whole genome shotgun (WGS) entry which is preliminary data.</text>
</comment>
<protein>
    <recommendedName>
        <fullName evidence="1">SCP2 domain-containing protein</fullName>
    </recommendedName>
</protein>
<dbReference type="Gene3D" id="3.30.1050.10">
    <property type="entry name" value="SCP2 sterol-binding domain"/>
    <property type="match status" value="1"/>
</dbReference>
<gene>
    <name evidence="2" type="ORF">Phou_006860</name>
</gene>
<proteinExistence type="predicted"/>
<feature type="domain" description="SCP2" evidence="1">
    <location>
        <begin position="15"/>
        <end position="112"/>
    </location>
</feature>
<reference evidence="2 3" key="1">
    <citation type="submission" date="2020-03" db="EMBL/GenBank/DDBJ databases">
        <title>Whole genome shotgun sequence of Phytohabitans houttuyneae NBRC 108639.</title>
        <authorList>
            <person name="Komaki H."/>
            <person name="Tamura T."/>
        </authorList>
    </citation>
    <scope>NUCLEOTIDE SEQUENCE [LARGE SCALE GENOMIC DNA]</scope>
    <source>
        <strain evidence="2 3">NBRC 108639</strain>
    </source>
</reference>
<reference evidence="2 3" key="2">
    <citation type="submission" date="2020-03" db="EMBL/GenBank/DDBJ databases">
        <authorList>
            <person name="Ichikawa N."/>
            <person name="Kimura A."/>
            <person name="Kitahashi Y."/>
            <person name="Uohara A."/>
        </authorList>
    </citation>
    <scope>NUCLEOTIDE SEQUENCE [LARGE SCALE GENOMIC DNA]</scope>
    <source>
        <strain evidence="2 3">NBRC 108639</strain>
    </source>
</reference>
<evidence type="ECO:0000313" key="2">
    <source>
        <dbReference type="EMBL" id="GFJ76506.1"/>
    </source>
</evidence>
<dbReference type="Proteomes" id="UP000482800">
    <property type="component" value="Unassembled WGS sequence"/>
</dbReference>
<dbReference type="RefSeq" id="WP_173053419.1">
    <property type="nucleotide sequence ID" value="NZ_BAABGO010000050.1"/>
</dbReference>
<sequence length="112" mass="12207">MATVEECRQALDDLAKRLATNAEDARKRLNLDRTLACRITDLGVAFHGRLVGGQLRDITDGDDPTAKIALTTTSDDLVALVKGDLNFARALSSRQLSISASPFDLLKLRKLL</sequence>
<dbReference type="SUPFAM" id="SSF55718">
    <property type="entry name" value="SCP-like"/>
    <property type="match status" value="1"/>
</dbReference>
<dbReference type="EMBL" id="BLPF01000001">
    <property type="protein sequence ID" value="GFJ76506.1"/>
    <property type="molecule type" value="Genomic_DNA"/>
</dbReference>
<dbReference type="AlphaFoldDB" id="A0A6V8K3F9"/>
<accession>A0A6V8K3F9</accession>
<evidence type="ECO:0000313" key="3">
    <source>
        <dbReference type="Proteomes" id="UP000482800"/>
    </source>
</evidence>
<dbReference type="InterPro" id="IPR003033">
    <property type="entry name" value="SCP2_sterol-bd_dom"/>
</dbReference>
<dbReference type="Pfam" id="PF02036">
    <property type="entry name" value="SCP2"/>
    <property type="match status" value="1"/>
</dbReference>
<organism evidence="2 3">
    <name type="scientific">Phytohabitans houttuyneae</name>
    <dbReference type="NCBI Taxonomy" id="1076126"/>
    <lineage>
        <taxon>Bacteria</taxon>
        <taxon>Bacillati</taxon>
        <taxon>Actinomycetota</taxon>
        <taxon>Actinomycetes</taxon>
        <taxon>Micromonosporales</taxon>
        <taxon>Micromonosporaceae</taxon>
    </lineage>
</organism>
<name>A0A6V8K3F9_9ACTN</name>